<gene>
    <name evidence="1" type="ORF">JYP50_02400</name>
</gene>
<accession>A0A939IKY7</accession>
<dbReference type="InterPro" id="IPR027417">
    <property type="entry name" value="P-loop_NTPase"/>
</dbReference>
<evidence type="ECO:0000313" key="1">
    <source>
        <dbReference type="EMBL" id="MBN7795423.1"/>
    </source>
</evidence>
<reference evidence="1" key="1">
    <citation type="submission" date="2021-02" db="EMBL/GenBank/DDBJ databases">
        <title>PHA producing bacteria isolated from coastal sediment in Guangdong, Shenzhen.</title>
        <authorList>
            <person name="Zheng W."/>
            <person name="Yu S."/>
            <person name="Huang Y."/>
        </authorList>
    </citation>
    <scope>NUCLEOTIDE SEQUENCE</scope>
    <source>
        <strain evidence="1">TN14-10</strain>
    </source>
</reference>
<comment type="caution">
    <text evidence="1">The sequence shown here is derived from an EMBL/GenBank/DDBJ whole genome shotgun (WGS) entry which is preliminary data.</text>
</comment>
<dbReference type="Pfam" id="PF13469">
    <property type="entry name" value="Sulfotransfer_3"/>
    <property type="match status" value="1"/>
</dbReference>
<keyword evidence="2" id="KW-1185">Reference proteome</keyword>
<proteinExistence type="predicted"/>
<dbReference type="InterPro" id="IPR052736">
    <property type="entry name" value="Stf3_sulfotransferase"/>
</dbReference>
<dbReference type="Proteomes" id="UP000664303">
    <property type="component" value="Unassembled WGS sequence"/>
</dbReference>
<evidence type="ECO:0000313" key="2">
    <source>
        <dbReference type="Proteomes" id="UP000664303"/>
    </source>
</evidence>
<dbReference type="PANTHER" id="PTHR36451:SF1">
    <property type="entry name" value="OMEGA-HYDROXY-BETA-DIHYDROMENAQUINONE-9 SULFOTRANSFERASE STF3"/>
    <property type="match status" value="1"/>
</dbReference>
<protein>
    <submittedName>
        <fullName evidence="1">Sulfotransferase</fullName>
    </submittedName>
</protein>
<dbReference type="AlphaFoldDB" id="A0A939IKY7"/>
<name>A0A939IKY7_9GAMM</name>
<sequence length="395" mass="45878">MTDQHLFEPEAVIAAARAVDGLEDFGDDSHLEPLRRLLWSLEHEADLNAFGREAMRQRVVDILATRLRVQAWLTRYPEIRDEVIEAPLVIVGLPRTGTTMLHRTIAADHRMFAPLWYETRFPCPDLDWDFTAEGDRRIRDAKAEMQAMVDANPELLSIHPMDALGPDEDIMLLEQSFYSFNIQAFVNVPSYDAWIEAQDHTPGYEYFKLLLQFLQWQKKRSGQQGERWALKAPHHLHYMDLVFKVFPDAKVVQSHRDPVETVPSLASLIAGVWVIYSDSADPRVVGEQWARKFANGMRHTMAVRERMGGNDEGANAFLDLWFKDTVSQPLREIEKVYDFLGMALTEEARAEMARWQDFNRRELRPPHEYTLEQFGFTEEGLKAQFREYRAAFIEH</sequence>
<dbReference type="Gene3D" id="3.40.50.300">
    <property type="entry name" value="P-loop containing nucleotide triphosphate hydrolases"/>
    <property type="match status" value="1"/>
</dbReference>
<dbReference type="SUPFAM" id="SSF52540">
    <property type="entry name" value="P-loop containing nucleoside triphosphate hydrolases"/>
    <property type="match status" value="1"/>
</dbReference>
<dbReference type="EMBL" id="JAFKCZ010000001">
    <property type="protein sequence ID" value="MBN7795423.1"/>
    <property type="molecule type" value="Genomic_DNA"/>
</dbReference>
<organism evidence="1 2">
    <name type="scientific">Parahaliea mediterranea</name>
    <dbReference type="NCBI Taxonomy" id="651086"/>
    <lineage>
        <taxon>Bacteria</taxon>
        <taxon>Pseudomonadati</taxon>
        <taxon>Pseudomonadota</taxon>
        <taxon>Gammaproteobacteria</taxon>
        <taxon>Cellvibrionales</taxon>
        <taxon>Halieaceae</taxon>
        <taxon>Parahaliea</taxon>
    </lineage>
</organism>
<dbReference type="PANTHER" id="PTHR36451">
    <property type="entry name" value="PAPS-DEPENDENT SULFOTRANSFERASE STF3"/>
    <property type="match status" value="1"/>
</dbReference>
<dbReference type="RefSeq" id="WP_206558844.1">
    <property type="nucleotide sequence ID" value="NZ_JAFKCZ010000001.1"/>
</dbReference>